<evidence type="ECO:0000256" key="3">
    <source>
        <dbReference type="ARBA" id="ARBA00022603"/>
    </source>
</evidence>
<dbReference type="EC" id="2.1.1.-" evidence="6"/>
<keyword evidence="5 6" id="KW-0949">S-adenosyl-L-methionine</keyword>
<keyword evidence="2 6" id="KW-0698">rRNA processing</keyword>
<comment type="similarity">
    <text evidence="6">Belongs to the methyltransferase superfamily. RNA methyltransferase RsmG family.</text>
</comment>
<dbReference type="InterPro" id="IPR003682">
    <property type="entry name" value="rRNA_ssu_MeTfrase_G"/>
</dbReference>
<keyword evidence="3 6" id="KW-0489">Methyltransferase</keyword>
<dbReference type="HAMAP" id="MF_00074">
    <property type="entry name" value="16SrRNA_methyltr_G"/>
    <property type="match status" value="1"/>
</dbReference>
<accession>A0A4R3NBS8</accession>
<comment type="caution">
    <text evidence="7">The sequence shown here is derived from an EMBL/GenBank/DDBJ whole genome shotgun (WGS) entry which is preliminary data.</text>
</comment>
<evidence type="ECO:0000313" key="7">
    <source>
        <dbReference type="EMBL" id="TCT24623.1"/>
    </source>
</evidence>
<dbReference type="InterPro" id="IPR029063">
    <property type="entry name" value="SAM-dependent_MTases_sf"/>
</dbReference>
<dbReference type="RefSeq" id="WP_132371348.1">
    <property type="nucleotide sequence ID" value="NZ_SMAN01000005.1"/>
</dbReference>
<sequence>MNKETFKKILEEKGIPLNDHQLNQFHIYYRTLVEWNEKMNLTAITSEEDVYLKHFYDSITAAFHYDFSHTIHVCDVGAGAGFPSIPIKICFPAINVTIVDSLKKRITFLEHLSSELGLTDINVYHDRAEVFGKNPSFREQFDVVIARAVARMAVLSELCLPLAKVGGKMIAMKGSNFHNEMKQADQAIEKLGGEIHSINTFYLPEENSERNIAIIQKVKATPKKFPRKPGVPGKNPLI</sequence>
<proteinExistence type="inferred from homology"/>
<evidence type="ECO:0000256" key="1">
    <source>
        <dbReference type="ARBA" id="ARBA00022490"/>
    </source>
</evidence>
<feature type="binding site" evidence="6">
    <location>
        <position position="77"/>
    </location>
    <ligand>
        <name>S-adenosyl-L-methionine</name>
        <dbReference type="ChEBI" id="CHEBI:59789"/>
    </ligand>
</feature>
<organism evidence="7 8">
    <name type="scientific">Melghiribacillus thermohalophilus</name>
    <dbReference type="NCBI Taxonomy" id="1324956"/>
    <lineage>
        <taxon>Bacteria</taxon>
        <taxon>Bacillati</taxon>
        <taxon>Bacillota</taxon>
        <taxon>Bacilli</taxon>
        <taxon>Bacillales</taxon>
        <taxon>Bacillaceae</taxon>
        <taxon>Melghiribacillus</taxon>
    </lineage>
</organism>
<evidence type="ECO:0000256" key="6">
    <source>
        <dbReference type="HAMAP-Rule" id="MF_00074"/>
    </source>
</evidence>
<feature type="binding site" evidence="6">
    <location>
        <position position="82"/>
    </location>
    <ligand>
        <name>S-adenosyl-L-methionine</name>
        <dbReference type="ChEBI" id="CHEBI:59789"/>
    </ligand>
</feature>
<evidence type="ECO:0000256" key="2">
    <source>
        <dbReference type="ARBA" id="ARBA00022552"/>
    </source>
</evidence>
<keyword evidence="1 6" id="KW-0963">Cytoplasm</keyword>
<evidence type="ECO:0000313" key="8">
    <source>
        <dbReference type="Proteomes" id="UP000294650"/>
    </source>
</evidence>
<keyword evidence="4 6" id="KW-0808">Transferase</keyword>
<feature type="binding site" evidence="6">
    <location>
        <position position="147"/>
    </location>
    <ligand>
        <name>S-adenosyl-L-methionine</name>
        <dbReference type="ChEBI" id="CHEBI:59789"/>
    </ligand>
</feature>
<dbReference type="PANTHER" id="PTHR31760">
    <property type="entry name" value="S-ADENOSYL-L-METHIONINE-DEPENDENT METHYLTRANSFERASES SUPERFAMILY PROTEIN"/>
    <property type="match status" value="1"/>
</dbReference>
<dbReference type="EMBL" id="SMAN01000005">
    <property type="protein sequence ID" value="TCT24623.1"/>
    <property type="molecule type" value="Genomic_DNA"/>
</dbReference>
<dbReference type="SUPFAM" id="SSF53335">
    <property type="entry name" value="S-adenosyl-L-methionine-dependent methyltransferases"/>
    <property type="match status" value="1"/>
</dbReference>
<feature type="binding site" evidence="6">
    <location>
        <begin position="128"/>
        <end position="129"/>
    </location>
    <ligand>
        <name>S-adenosyl-L-methionine</name>
        <dbReference type="ChEBI" id="CHEBI:59789"/>
    </ligand>
</feature>
<dbReference type="Pfam" id="PF02527">
    <property type="entry name" value="GidB"/>
    <property type="match status" value="1"/>
</dbReference>
<comment type="function">
    <text evidence="6">Specifically methylates the N7 position of guanine in position 535 of 16S rRNA.</text>
</comment>
<protein>
    <recommendedName>
        <fullName evidence="6">Ribosomal RNA small subunit methyltransferase G</fullName>
        <ecNumber evidence="6">2.1.1.-</ecNumber>
    </recommendedName>
    <alternativeName>
        <fullName evidence="6">16S rRNA 7-methylguanosine methyltransferase</fullName>
        <shortName evidence="6">16S rRNA m7G methyltransferase</shortName>
    </alternativeName>
</protein>
<dbReference type="GO" id="GO:0070043">
    <property type="term" value="F:rRNA (guanine-N7-)-methyltransferase activity"/>
    <property type="evidence" value="ECO:0007669"/>
    <property type="project" value="UniProtKB-UniRule"/>
</dbReference>
<reference evidence="7 8" key="1">
    <citation type="submission" date="2019-03" db="EMBL/GenBank/DDBJ databases">
        <title>Genomic Encyclopedia of Type Strains, Phase IV (KMG-IV): sequencing the most valuable type-strain genomes for metagenomic binning, comparative biology and taxonomic classification.</title>
        <authorList>
            <person name="Goeker M."/>
        </authorList>
    </citation>
    <scope>NUCLEOTIDE SEQUENCE [LARGE SCALE GENOMIC DNA]</scope>
    <source>
        <strain evidence="7 8">DSM 25894</strain>
    </source>
</reference>
<comment type="subcellular location">
    <subcellularLocation>
        <location evidence="6">Cytoplasm</location>
    </subcellularLocation>
</comment>
<dbReference type="FunFam" id="3.40.50.150:FF:000041">
    <property type="entry name" value="Ribosomal RNA small subunit methyltransferase G"/>
    <property type="match status" value="1"/>
</dbReference>
<dbReference type="AlphaFoldDB" id="A0A4R3NBS8"/>
<dbReference type="Proteomes" id="UP000294650">
    <property type="component" value="Unassembled WGS sequence"/>
</dbReference>
<comment type="caution">
    <text evidence="6">Lacks conserved residue(s) required for the propagation of feature annotation.</text>
</comment>
<dbReference type="PANTHER" id="PTHR31760:SF0">
    <property type="entry name" value="S-ADENOSYL-L-METHIONINE-DEPENDENT METHYLTRANSFERASES SUPERFAMILY PROTEIN"/>
    <property type="match status" value="1"/>
</dbReference>
<keyword evidence="8" id="KW-1185">Reference proteome</keyword>
<dbReference type="OrthoDB" id="9808773at2"/>
<dbReference type="NCBIfam" id="TIGR00138">
    <property type="entry name" value="rsmG_gidB"/>
    <property type="match status" value="1"/>
</dbReference>
<gene>
    <name evidence="6" type="primary">rsmG</name>
    <name evidence="7" type="ORF">EDD68_10577</name>
</gene>
<dbReference type="GO" id="GO:0005829">
    <property type="term" value="C:cytosol"/>
    <property type="evidence" value="ECO:0007669"/>
    <property type="project" value="TreeGrafter"/>
</dbReference>
<evidence type="ECO:0000256" key="5">
    <source>
        <dbReference type="ARBA" id="ARBA00022691"/>
    </source>
</evidence>
<evidence type="ECO:0000256" key="4">
    <source>
        <dbReference type="ARBA" id="ARBA00022679"/>
    </source>
</evidence>
<dbReference type="CDD" id="cd02440">
    <property type="entry name" value="AdoMet_MTases"/>
    <property type="match status" value="1"/>
</dbReference>
<dbReference type="PIRSF" id="PIRSF003078">
    <property type="entry name" value="GidB"/>
    <property type="match status" value="1"/>
</dbReference>
<dbReference type="Gene3D" id="3.40.50.150">
    <property type="entry name" value="Vaccinia Virus protein VP39"/>
    <property type="match status" value="1"/>
</dbReference>
<name>A0A4R3NBS8_9BACI</name>